<evidence type="ECO:0000313" key="11">
    <source>
        <dbReference type="Proteomes" id="UP000553343"/>
    </source>
</evidence>
<feature type="domain" description="Aldehyde ferredoxin oxidoreductase N-terminal" evidence="9">
    <location>
        <begin position="4"/>
        <end position="212"/>
    </location>
</feature>
<comment type="similarity">
    <text evidence="2">Belongs to the AOR/FOR family.</text>
</comment>
<evidence type="ECO:0000259" key="9">
    <source>
        <dbReference type="SMART" id="SM00790"/>
    </source>
</evidence>
<evidence type="ECO:0000313" key="10">
    <source>
        <dbReference type="EMBL" id="NWH04741.1"/>
    </source>
</evidence>
<keyword evidence="6" id="KW-0408">Iron</keyword>
<dbReference type="InterPro" id="IPR001203">
    <property type="entry name" value="OxRdtase_Ald_Fedxn_C"/>
</dbReference>
<dbReference type="GO" id="GO:0051539">
    <property type="term" value="F:4 iron, 4 sulfur cluster binding"/>
    <property type="evidence" value="ECO:0007669"/>
    <property type="project" value="UniProtKB-KW"/>
</dbReference>
<protein>
    <submittedName>
        <fullName evidence="10">Aldehyde ferredoxin oxidoreductase family protein</fullName>
    </submittedName>
</protein>
<dbReference type="InterPro" id="IPR036021">
    <property type="entry name" value="Tungsten_al_ferr_oxy-like_C"/>
</dbReference>
<keyword evidence="3" id="KW-0004">4Fe-4S</keyword>
<comment type="caution">
    <text evidence="10">The sequence shown here is derived from an EMBL/GenBank/DDBJ whole genome shotgun (WGS) entry which is preliminary data.</text>
</comment>
<dbReference type="InterPro" id="IPR013983">
    <property type="entry name" value="Ald_Fedxn_OxRdtase_N"/>
</dbReference>
<evidence type="ECO:0000256" key="1">
    <source>
        <dbReference type="ARBA" id="ARBA00001966"/>
    </source>
</evidence>
<evidence type="ECO:0000256" key="3">
    <source>
        <dbReference type="ARBA" id="ARBA00022485"/>
    </source>
</evidence>
<dbReference type="InterPro" id="IPR051919">
    <property type="entry name" value="W-dependent_AOR"/>
</dbReference>
<evidence type="ECO:0000256" key="7">
    <source>
        <dbReference type="ARBA" id="ARBA00023014"/>
    </source>
</evidence>
<dbReference type="AlphaFoldDB" id="A0A850T0X4"/>
<dbReference type="SUPFAM" id="SSF56228">
    <property type="entry name" value="Aldehyde ferredoxin oxidoreductase, N-terminal domain"/>
    <property type="match status" value="1"/>
</dbReference>
<dbReference type="InterPro" id="IPR013984">
    <property type="entry name" value="Ald_Fedxn_OxRdtase_dom2"/>
</dbReference>
<dbReference type="GO" id="GO:0046872">
    <property type="term" value="F:metal ion binding"/>
    <property type="evidence" value="ECO:0007669"/>
    <property type="project" value="UniProtKB-KW"/>
</dbReference>
<organism evidence="10 11">
    <name type="scientific">Desulfobacter latus</name>
    <dbReference type="NCBI Taxonomy" id="2292"/>
    <lineage>
        <taxon>Bacteria</taxon>
        <taxon>Pseudomonadati</taxon>
        <taxon>Thermodesulfobacteriota</taxon>
        <taxon>Desulfobacteria</taxon>
        <taxon>Desulfobacterales</taxon>
        <taxon>Desulfobacteraceae</taxon>
        <taxon>Desulfobacter</taxon>
    </lineage>
</organism>
<name>A0A850T0X4_9BACT</name>
<dbReference type="Pfam" id="PF01314">
    <property type="entry name" value="AFOR_C"/>
    <property type="match status" value="1"/>
</dbReference>
<keyword evidence="5" id="KW-0560">Oxidoreductase</keyword>
<comment type="cofactor">
    <cofactor evidence="1">
        <name>[4Fe-4S] cluster</name>
        <dbReference type="ChEBI" id="CHEBI:49883"/>
    </cofactor>
</comment>
<dbReference type="PANTHER" id="PTHR30038:SF9">
    <property type="entry name" value="ALDEHYDE FERREDOXIN OXIDOREDUCTASE"/>
    <property type="match status" value="1"/>
</dbReference>
<evidence type="ECO:0000256" key="4">
    <source>
        <dbReference type="ARBA" id="ARBA00022723"/>
    </source>
</evidence>
<evidence type="ECO:0000256" key="6">
    <source>
        <dbReference type="ARBA" id="ARBA00023004"/>
    </source>
</evidence>
<dbReference type="PANTHER" id="PTHR30038">
    <property type="entry name" value="ALDEHYDE FERREDOXIN OXIDOREDUCTASE"/>
    <property type="match status" value="1"/>
</dbReference>
<evidence type="ECO:0000256" key="2">
    <source>
        <dbReference type="ARBA" id="ARBA00011032"/>
    </source>
</evidence>
<keyword evidence="7" id="KW-0411">Iron-sulfur</keyword>
<evidence type="ECO:0000256" key="5">
    <source>
        <dbReference type="ARBA" id="ARBA00023002"/>
    </source>
</evidence>
<dbReference type="SMART" id="SM00790">
    <property type="entry name" value="AFOR_N"/>
    <property type="match status" value="1"/>
</dbReference>
<dbReference type="Pfam" id="PF02730">
    <property type="entry name" value="AFOR_N"/>
    <property type="match status" value="1"/>
</dbReference>
<keyword evidence="11" id="KW-1185">Reference proteome</keyword>
<keyword evidence="4" id="KW-0479">Metal-binding</keyword>
<dbReference type="Gene3D" id="1.10.569.10">
    <property type="entry name" value="Aldehyde Ferredoxin Oxidoreductase Protein, subunit A, domain 2"/>
    <property type="match status" value="1"/>
</dbReference>
<sequence length="587" mass="63704">MKGFFNQILYVDLSNQTAEIKPGDQAVYENFLGGKGLATWLLTELNPPGIDPLSPENRLIFATGAVTGTATWGSSRYGVFTKSPLTGLYAESYSGGKVPEAIAATGFDAIVIHGRSDGLTLMEITPEGAFFHDARHLAGKDTFETEAAVKAGFSDKYPKGWKTGLSVIGPAAEAGVKFSIIKNDGWRCAGRAGTGTVMGSKNLKAIVFTGNKKREVFDKKGLTQLAKSMAAEAKDHPVVQAYKSMGTSQMVKIMNNAGAFPTRYWTKGYAPHWEKISSDALHSQCDVTPHACAKCYLSCGRMTKVTQGAHKGLVLEGPEYETLYTFGGLCMVEEVEEIVRLNHVCDSLGIDTITAGNLVSFAMMAHEQGKSDYAIQFGDARAIEELLVKIGTNEAGIGQTLAKGIRHAAAVYGLEDQAVHVKGMEPAGYDPRVLKGMGLAYAASDRGACHLRATFYKPELSGMIDPKQTKGKAKLFIDFEDRLTLFDTMILCKFYRDLYPWELLGEMVTAATGINGSQENLAGIALNVAAKAREFNQREGMTPEDETLAPAFFTPLKDSGAAITKDEMDFMFNDYQKIRNWSQLPLG</sequence>
<dbReference type="GO" id="GO:0009055">
    <property type="term" value="F:electron transfer activity"/>
    <property type="evidence" value="ECO:0007669"/>
    <property type="project" value="InterPro"/>
</dbReference>
<gene>
    <name evidence="10" type="ORF">HXW94_07030</name>
</gene>
<evidence type="ECO:0000256" key="8">
    <source>
        <dbReference type="ARBA" id="ARBA00049934"/>
    </source>
</evidence>
<dbReference type="Gene3D" id="1.10.599.10">
    <property type="entry name" value="Aldehyde Ferredoxin Oxidoreductase Protein, subunit A, domain 3"/>
    <property type="match status" value="1"/>
</dbReference>
<dbReference type="SUPFAM" id="SSF48310">
    <property type="entry name" value="Aldehyde ferredoxin oxidoreductase, C-terminal domains"/>
    <property type="match status" value="1"/>
</dbReference>
<proteinExistence type="inferred from homology"/>
<dbReference type="GO" id="GO:0016625">
    <property type="term" value="F:oxidoreductase activity, acting on the aldehyde or oxo group of donors, iron-sulfur protein as acceptor"/>
    <property type="evidence" value="ECO:0007669"/>
    <property type="project" value="InterPro"/>
</dbReference>
<dbReference type="RefSeq" id="WP_178366196.1">
    <property type="nucleotide sequence ID" value="NZ_JACADJ010000017.1"/>
</dbReference>
<dbReference type="Gene3D" id="3.60.9.10">
    <property type="entry name" value="Aldehyde ferredoxin oxidoreductase, N-terminal domain"/>
    <property type="match status" value="1"/>
</dbReference>
<dbReference type="EMBL" id="JACADJ010000017">
    <property type="protein sequence ID" value="NWH04741.1"/>
    <property type="molecule type" value="Genomic_DNA"/>
</dbReference>
<dbReference type="InterPro" id="IPR013985">
    <property type="entry name" value="Ald_Fedxn_OxRdtase_dom3"/>
</dbReference>
<reference evidence="10 11" key="1">
    <citation type="submission" date="2020-06" db="EMBL/GenBank/DDBJ databases">
        <title>High-quality draft genome of sulfate reducer Desulfobacter latus type strain AcrS2 isolated from marine sediment.</title>
        <authorList>
            <person name="Hoppe M."/>
            <person name="Larsen C.K."/>
            <person name="Marshall I.P.G."/>
            <person name="Schramm A."/>
            <person name="Marietou A.G."/>
        </authorList>
    </citation>
    <scope>NUCLEOTIDE SEQUENCE [LARGE SCALE GENOMIC DNA]</scope>
    <source>
        <strain evidence="10 11">AcRS2</strain>
    </source>
</reference>
<accession>A0A850T0X4</accession>
<dbReference type="InterPro" id="IPR036503">
    <property type="entry name" value="Ald_Fedxn_OxRdtase_N_sf"/>
</dbReference>
<dbReference type="Proteomes" id="UP000553343">
    <property type="component" value="Unassembled WGS sequence"/>
</dbReference>
<comment type="cofactor">
    <cofactor evidence="8">
        <name>tungstopterin</name>
        <dbReference type="ChEBI" id="CHEBI:30402"/>
    </cofactor>
</comment>